<dbReference type="Proteomes" id="UP000308600">
    <property type="component" value="Unassembled WGS sequence"/>
</dbReference>
<name>A0ACD3A0M4_9AGAR</name>
<gene>
    <name evidence="1" type="ORF">BDN72DRAFT_865351</name>
</gene>
<protein>
    <submittedName>
        <fullName evidence="1">Uncharacterized protein</fullName>
    </submittedName>
</protein>
<evidence type="ECO:0000313" key="2">
    <source>
        <dbReference type="Proteomes" id="UP000308600"/>
    </source>
</evidence>
<reference evidence="1 2" key="1">
    <citation type="journal article" date="2019" name="Nat. Ecol. Evol.">
        <title>Megaphylogeny resolves global patterns of mushroom evolution.</title>
        <authorList>
            <person name="Varga T."/>
            <person name="Krizsan K."/>
            <person name="Foldi C."/>
            <person name="Dima B."/>
            <person name="Sanchez-Garcia M."/>
            <person name="Sanchez-Ramirez S."/>
            <person name="Szollosi G.J."/>
            <person name="Szarkandi J.G."/>
            <person name="Papp V."/>
            <person name="Albert L."/>
            <person name="Andreopoulos W."/>
            <person name="Angelini C."/>
            <person name="Antonin V."/>
            <person name="Barry K.W."/>
            <person name="Bougher N.L."/>
            <person name="Buchanan P."/>
            <person name="Buyck B."/>
            <person name="Bense V."/>
            <person name="Catcheside P."/>
            <person name="Chovatia M."/>
            <person name="Cooper J."/>
            <person name="Damon W."/>
            <person name="Desjardin D."/>
            <person name="Finy P."/>
            <person name="Geml J."/>
            <person name="Haridas S."/>
            <person name="Hughes K."/>
            <person name="Justo A."/>
            <person name="Karasinski D."/>
            <person name="Kautmanova I."/>
            <person name="Kiss B."/>
            <person name="Kocsube S."/>
            <person name="Kotiranta H."/>
            <person name="LaButti K.M."/>
            <person name="Lechner B.E."/>
            <person name="Liimatainen K."/>
            <person name="Lipzen A."/>
            <person name="Lukacs Z."/>
            <person name="Mihaltcheva S."/>
            <person name="Morgado L.N."/>
            <person name="Niskanen T."/>
            <person name="Noordeloos M.E."/>
            <person name="Ohm R.A."/>
            <person name="Ortiz-Santana B."/>
            <person name="Ovrebo C."/>
            <person name="Racz N."/>
            <person name="Riley R."/>
            <person name="Savchenko A."/>
            <person name="Shiryaev A."/>
            <person name="Soop K."/>
            <person name="Spirin V."/>
            <person name="Szebenyi C."/>
            <person name="Tomsovsky M."/>
            <person name="Tulloss R.E."/>
            <person name="Uehling J."/>
            <person name="Grigoriev I.V."/>
            <person name="Vagvolgyi C."/>
            <person name="Papp T."/>
            <person name="Martin F.M."/>
            <person name="Miettinen O."/>
            <person name="Hibbett D.S."/>
            <person name="Nagy L.G."/>
        </authorList>
    </citation>
    <scope>NUCLEOTIDE SEQUENCE [LARGE SCALE GENOMIC DNA]</scope>
    <source>
        <strain evidence="1 2">NL-1719</strain>
    </source>
</reference>
<organism evidence="1 2">
    <name type="scientific">Pluteus cervinus</name>
    <dbReference type="NCBI Taxonomy" id="181527"/>
    <lineage>
        <taxon>Eukaryota</taxon>
        <taxon>Fungi</taxon>
        <taxon>Dikarya</taxon>
        <taxon>Basidiomycota</taxon>
        <taxon>Agaricomycotina</taxon>
        <taxon>Agaricomycetes</taxon>
        <taxon>Agaricomycetidae</taxon>
        <taxon>Agaricales</taxon>
        <taxon>Pluteineae</taxon>
        <taxon>Pluteaceae</taxon>
        <taxon>Pluteus</taxon>
    </lineage>
</organism>
<proteinExistence type="predicted"/>
<keyword evidence="2" id="KW-1185">Reference proteome</keyword>
<sequence length="163" mass="18358">MELAPEATIVQTKVQIGRRPALDDETKLSLGYSLQFDPRQGPNSSRTVQKVLPEAVGRKYAIGKRAQWPFVSEDGQVAKWVKTGCKIDEVVVIRGIVRNQHEVGVPVAMRSKEVRSAWELDLECNKAESQPVEINDSGRECRRGIGLNGFSHFREIETRQKED</sequence>
<accession>A0ACD3A0M4</accession>
<dbReference type="EMBL" id="ML209050">
    <property type="protein sequence ID" value="TFK59199.1"/>
    <property type="molecule type" value="Genomic_DNA"/>
</dbReference>
<evidence type="ECO:0000313" key="1">
    <source>
        <dbReference type="EMBL" id="TFK59199.1"/>
    </source>
</evidence>